<dbReference type="EMBL" id="OX596089">
    <property type="protein sequence ID" value="CAN0523525.1"/>
    <property type="molecule type" value="Genomic_DNA"/>
</dbReference>
<accession>A0AC59ZZD8</accession>
<evidence type="ECO:0000313" key="2">
    <source>
        <dbReference type="Proteomes" id="UP001162501"/>
    </source>
</evidence>
<reference evidence="1" key="1">
    <citation type="submission" date="2023-05" db="EMBL/GenBank/DDBJ databases">
        <authorList>
            <consortium name="ELIXIR-Norway"/>
        </authorList>
    </citation>
    <scope>NUCLEOTIDE SEQUENCE</scope>
</reference>
<organism evidence="1 2">
    <name type="scientific">Rangifer tarandus platyrhynchus</name>
    <name type="common">Svalbard reindeer</name>
    <dbReference type="NCBI Taxonomy" id="3082113"/>
    <lineage>
        <taxon>Eukaryota</taxon>
        <taxon>Metazoa</taxon>
        <taxon>Chordata</taxon>
        <taxon>Craniata</taxon>
        <taxon>Vertebrata</taxon>
        <taxon>Euteleostomi</taxon>
        <taxon>Mammalia</taxon>
        <taxon>Eutheria</taxon>
        <taxon>Laurasiatheria</taxon>
        <taxon>Artiodactyla</taxon>
        <taxon>Ruminantia</taxon>
        <taxon>Pecora</taxon>
        <taxon>Cervidae</taxon>
        <taxon>Odocoileinae</taxon>
        <taxon>Rangifer</taxon>
    </lineage>
</organism>
<name>A0AC59ZZD8_RANTA</name>
<proteinExistence type="predicted"/>
<reference evidence="1" key="2">
    <citation type="submission" date="2025-03" db="EMBL/GenBank/DDBJ databases">
        <authorList>
            <consortium name="ELIXIR-Norway"/>
            <consortium name="Elixir Norway"/>
        </authorList>
    </citation>
    <scope>NUCLEOTIDE SEQUENCE</scope>
</reference>
<sequence>MLLWKFTTDPLRQLQPQLQALVQNVTGTMSPNSTGALPAKWPEMAPLGTFTERQLGRSQSCAFADLITGPGTSFLALLQLRVKQLQLKL</sequence>
<dbReference type="Proteomes" id="UP001162501">
    <property type="component" value="Chromosome 5"/>
</dbReference>
<gene>
    <name evidence="1" type="ORF">MRATA1EN22A_LOCUS23850</name>
</gene>
<evidence type="ECO:0000313" key="1">
    <source>
        <dbReference type="EMBL" id="CAN0523525.1"/>
    </source>
</evidence>
<protein>
    <submittedName>
        <fullName evidence="1">Uncharacterized protein</fullName>
    </submittedName>
</protein>